<evidence type="ECO:0000256" key="4">
    <source>
        <dbReference type="ARBA" id="ARBA00022723"/>
    </source>
</evidence>
<dbReference type="PANTHER" id="PTHR43273:SF8">
    <property type="entry name" value="RADICAL SAM DOMAIN PROTEIN"/>
    <property type="match status" value="1"/>
</dbReference>
<keyword evidence="5" id="KW-0408">Iron</keyword>
<dbReference type="CDD" id="cd01335">
    <property type="entry name" value="Radical_SAM"/>
    <property type="match status" value="1"/>
</dbReference>
<dbReference type="PROSITE" id="PS01305">
    <property type="entry name" value="MOAA_NIFB_PQQE"/>
    <property type="match status" value="1"/>
</dbReference>
<dbReference type="InterPro" id="IPR007197">
    <property type="entry name" value="rSAM"/>
</dbReference>
<dbReference type="PANTHER" id="PTHR43273">
    <property type="entry name" value="ANAEROBIC SULFATASE-MATURATING ENZYME HOMOLOG ASLB-RELATED"/>
    <property type="match status" value="1"/>
</dbReference>
<keyword evidence="6" id="KW-0411">Iron-sulfur</keyword>
<dbReference type="Proteomes" id="UP000184608">
    <property type="component" value="Unassembled WGS sequence"/>
</dbReference>
<accession>A0A1M5UTH7</accession>
<dbReference type="InterPro" id="IPR000385">
    <property type="entry name" value="MoaA_NifB_PqqE_Fe-S-bd_CS"/>
</dbReference>
<sequence>MSHFLFNELPVISSQGKYILFSPYTREKIIIDNKDYFSEELCNEINLLSPDFFQRPKEIVNDYLDRYNLVLSLTNDCNLRCTYCFVNGGHIKSRMTEELIEERIEESFKFIQNQDISNFQLSFFGGEPTLCIDLIRHAINFVNKQKPEDIKVSYSITTNGAFGKQVSDFIIENNIAVSLSMDGLPEVQNLQRPFENGAGSAKSVEKTITRLIKNNIYPKIRVTVTKVNCFHMPQIVKYLGNLGVKEIHFEPVTESGRGTNTPRPSREDFVSMLFEAIDIASDNNMKILNSAYARLFTPSVHYCDGMGDKRKIINYDGSVSSCVEVNDLNHEAKDYFMVDDLTTETLVKNNPISDANDDCKVCFMKYNCAGGCPSRNYHVSGDIYKPDPYRCYVVKHVVPKIIERM</sequence>
<keyword evidence="9" id="KW-1185">Reference proteome</keyword>
<dbReference type="InterPro" id="IPR023867">
    <property type="entry name" value="Sulphatase_maturase_rSAM"/>
</dbReference>
<dbReference type="InterPro" id="IPR023885">
    <property type="entry name" value="4Fe4S-binding_SPASM_dom"/>
</dbReference>
<dbReference type="GO" id="GO:0051539">
    <property type="term" value="F:4 iron, 4 sulfur cluster binding"/>
    <property type="evidence" value="ECO:0007669"/>
    <property type="project" value="UniProtKB-KW"/>
</dbReference>
<dbReference type="GO" id="GO:0046872">
    <property type="term" value="F:metal ion binding"/>
    <property type="evidence" value="ECO:0007669"/>
    <property type="project" value="UniProtKB-KW"/>
</dbReference>
<proteinExistence type="predicted"/>
<organism evidence="8 9">
    <name type="scientific">Vibrio aerogenes CECT 7868</name>
    <dbReference type="NCBI Taxonomy" id="1216006"/>
    <lineage>
        <taxon>Bacteria</taxon>
        <taxon>Pseudomonadati</taxon>
        <taxon>Pseudomonadota</taxon>
        <taxon>Gammaproteobacteria</taxon>
        <taxon>Vibrionales</taxon>
        <taxon>Vibrionaceae</taxon>
        <taxon>Vibrio</taxon>
    </lineage>
</organism>
<dbReference type="EMBL" id="FQXZ01000004">
    <property type="protein sequence ID" value="SHH66245.1"/>
    <property type="molecule type" value="Genomic_DNA"/>
</dbReference>
<keyword evidence="4" id="KW-0479">Metal-binding</keyword>
<feature type="domain" description="Radical SAM core" evidence="7">
    <location>
        <begin position="63"/>
        <end position="286"/>
    </location>
</feature>
<dbReference type="SFLD" id="SFLDG01384">
    <property type="entry name" value="thioether_bond_formation_requi"/>
    <property type="match status" value="1"/>
</dbReference>
<evidence type="ECO:0000256" key="2">
    <source>
        <dbReference type="ARBA" id="ARBA00022485"/>
    </source>
</evidence>
<evidence type="ECO:0000313" key="8">
    <source>
        <dbReference type="EMBL" id="SHH66245.1"/>
    </source>
</evidence>
<dbReference type="STRING" id="1216006.VA7868_00169"/>
<evidence type="ECO:0000256" key="6">
    <source>
        <dbReference type="ARBA" id="ARBA00023014"/>
    </source>
</evidence>
<evidence type="ECO:0000256" key="3">
    <source>
        <dbReference type="ARBA" id="ARBA00022691"/>
    </source>
</evidence>
<keyword evidence="3" id="KW-0949">S-adenosyl-L-methionine</keyword>
<dbReference type="InterPro" id="IPR058240">
    <property type="entry name" value="rSAM_sf"/>
</dbReference>
<dbReference type="RefSeq" id="WP_073601968.1">
    <property type="nucleotide sequence ID" value="NZ_FQXZ01000004.1"/>
</dbReference>
<comment type="cofactor">
    <cofactor evidence="1">
        <name>[4Fe-4S] cluster</name>
        <dbReference type="ChEBI" id="CHEBI:49883"/>
    </cofactor>
</comment>
<dbReference type="NCBIfam" id="TIGR04085">
    <property type="entry name" value="rSAM_more_4Fe4S"/>
    <property type="match status" value="1"/>
</dbReference>
<evidence type="ECO:0000259" key="7">
    <source>
        <dbReference type="PROSITE" id="PS51918"/>
    </source>
</evidence>
<keyword evidence="2" id="KW-0004">4Fe-4S</keyword>
<dbReference type="EC" id="1.8.98.-" evidence="8"/>
<dbReference type="InterPro" id="IPR013785">
    <property type="entry name" value="Aldolase_TIM"/>
</dbReference>
<dbReference type="Pfam" id="PF04055">
    <property type="entry name" value="Radical_SAM"/>
    <property type="match status" value="1"/>
</dbReference>
<name>A0A1M5UTH7_9VIBR</name>
<dbReference type="AlphaFoldDB" id="A0A1M5UTH7"/>
<dbReference type="SFLD" id="SFLDG01386">
    <property type="entry name" value="main_SPASM_domain-containing"/>
    <property type="match status" value="1"/>
</dbReference>
<dbReference type="SFLD" id="SFLDG01067">
    <property type="entry name" value="SPASM/twitch_domain_containing"/>
    <property type="match status" value="1"/>
</dbReference>
<keyword evidence="8" id="KW-0560">Oxidoreductase</keyword>
<evidence type="ECO:0000256" key="5">
    <source>
        <dbReference type="ARBA" id="ARBA00023004"/>
    </source>
</evidence>
<dbReference type="PROSITE" id="PS51918">
    <property type="entry name" value="RADICAL_SAM"/>
    <property type="match status" value="1"/>
</dbReference>
<gene>
    <name evidence="8" type="ORF">VA7868_00169</name>
</gene>
<dbReference type="Gene3D" id="3.20.20.70">
    <property type="entry name" value="Aldolase class I"/>
    <property type="match status" value="1"/>
</dbReference>
<dbReference type="SUPFAM" id="SSF102114">
    <property type="entry name" value="Radical SAM enzymes"/>
    <property type="match status" value="1"/>
</dbReference>
<dbReference type="GO" id="GO:0016491">
    <property type="term" value="F:oxidoreductase activity"/>
    <property type="evidence" value="ECO:0007669"/>
    <property type="project" value="UniProtKB-KW"/>
</dbReference>
<reference evidence="8 9" key="1">
    <citation type="submission" date="2016-11" db="EMBL/GenBank/DDBJ databases">
        <authorList>
            <person name="Jaros S."/>
            <person name="Januszkiewicz K."/>
            <person name="Wedrychowicz H."/>
        </authorList>
    </citation>
    <scope>NUCLEOTIDE SEQUENCE [LARGE SCALE GENOMIC DNA]</scope>
    <source>
        <strain evidence="8 9">CECT 7868</strain>
    </source>
</reference>
<protein>
    <submittedName>
        <fullName evidence="8">Anaerobic sulfatase-maturating enzyme</fullName>
        <ecNumber evidence="8">1.8.98.-</ecNumber>
    </submittedName>
</protein>
<dbReference type="SFLD" id="SFLDS00029">
    <property type="entry name" value="Radical_SAM"/>
    <property type="match status" value="1"/>
</dbReference>
<evidence type="ECO:0000256" key="1">
    <source>
        <dbReference type="ARBA" id="ARBA00001966"/>
    </source>
</evidence>
<dbReference type="OrthoDB" id="9792276at2"/>
<evidence type="ECO:0000313" key="9">
    <source>
        <dbReference type="Proteomes" id="UP000184608"/>
    </source>
</evidence>